<reference evidence="2" key="1">
    <citation type="submission" date="2021-03" db="EMBL/GenBank/DDBJ databases">
        <title>Draft genome sequence of rust myrtle Austropuccinia psidii MF-1, a brazilian biotype.</title>
        <authorList>
            <person name="Quecine M.C."/>
            <person name="Pachon D.M.R."/>
            <person name="Bonatelli M.L."/>
            <person name="Correr F.H."/>
            <person name="Franceschini L.M."/>
            <person name="Leite T.F."/>
            <person name="Margarido G.R.A."/>
            <person name="Almeida C.A."/>
            <person name="Ferrarezi J.A."/>
            <person name="Labate C.A."/>
        </authorList>
    </citation>
    <scope>NUCLEOTIDE SEQUENCE</scope>
    <source>
        <strain evidence="2">MF-1</strain>
    </source>
</reference>
<dbReference type="EMBL" id="AVOT02131759">
    <property type="protein sequence ID" value="MBW0588760.1"/>
    <property type="molecule type" value="Genomic_DNA"/>
</dbReference>
<feature type="compositionally biased region" description="Polar residues" evidence="1">
    <location>
        <begin position="58"/>
        <end position="69"/>
    </location>
</feature>
<gene>
    <name evidence="2" type="ORF">O181_128475</name>
</gene>
<dbReference type="AlphaFoldDB" id="A0A9Q3L087"/>
<feature type="region of interest" description="Disordered" evidence="1">
    <location>
        <begin position="1"/>
        <end position="23"/>
    </location>
</feature>
<evidence type="ECO:0000313" key="3">
    <source>
        <dbReference type="Proteomes" id="UP000765509"/>
    </source>
</evidence>
<proteinExistence type="predicted"/>
<dbReference type="Proteomes" id="UP000765509">
    <property type="component" value="Unassembled WGS sequence"/>
</dbReference>
<name>A0A9Q3L087_9BASI</name>
<evidence type="ECO:0000256" key="1">
    <source>
        <dbReference type="SAM" id="MobiDB-lite"/>
    </source>
</evidence>
<protein>
    <submittedName>
        <fullName evidence="2">Uncharacterized protein</fullName>
    </submittedName>
</protein>
<keyword evidence="3" id="KW-1185">Reference proteome</keyword>
<sequence length="123" mass="13367">MRPKGAKGGRQVGPKPPFDPPEAFLATTSLDPKLSKNLMDTILAIKPVGPNFGHGPPWTNSSAVASGNHQRPPDHLSPSFPSTPGGFFLSSIPSVLKVAAMVPIWYYMVLYTIMHHFCSVIQW</sequence>
<feature type="region of interest" description="Disordered" evidence="1">
    <location>
        <begin position="51"/>
        <end position="78"/>
    </location>
</feature>
<comment type="caution">
    <text evidence="2">The sequence shown here is derived from an EMBL/GenBank/DDBJ whole genome shotgun (WGS) entry which is preliminary data.</text>
</comment>
<evidence type="ECO:0000313" key="2">
    <source>
        <dbReference type="EMBL" id="MBW0588760.1"/>
    </source>
</evidence>
<accession>A0A9Q3L087</accession>
<organism evidence="2 3">
    <name type="scientific">Austropuccinia psidii MF-1</name>
    <dbReference type="NCBI Taxonomy" id="1389203"/>
    <lineage>
        <taxon>Eukaryota</taxon>
        <taxon>Fungi</taxon>
        <taxon>Dikarya</taxon>
        <taxon>Basidiomycota</taxon>
        <taxon>Pucciniomycotina</taxon>
        <taxon>Pucciniomycetes</taxon>
        <taxon>Pucciniales</taxon>
        <taxon>Sphaerophragmiaceae</taxon>
        <taxon>Austropuccinia</taxon>
    </lineage>
</organism>